<evidence type="ECO:0000256" key="1">
    <source>
        <dbReference type="SAM" id="MobiDB-lite"/>
    </source>
</evidence>
<accession>A0AAQ3SKC7</accession>
<organism evidence="2 3">
    <name type="scientific">Paspalum notatum var. saurae</name>
    <dbReference type="NCBI Taxonomy" id="547442"/>
    <lineage>
        <taxon>Eukaryota</taxon>
        <taxon>Viridiplantae</taxon>
        <taxon>Streptophyta</taxon>
        <taxon>Embryophyta</taxon>
        <taxon>Tracheophyta</taxon>
        <taxon>Spermatophyta</taxon>
        <taxon>Magnoliopsida</taxon>
        <taxon>Liliopsida</taxon>
        <taxon>Poales</taxon>
        <taxon>Poaceae</taxon>
        <taxon>PACMAD clade</taxon>
        <taxon>Panicoideae</taxon>
        <taxon>Andropogonodae</taxon>
        <taxon>Paspaleae</taxon>
        <taxon>Paspalinae</taxon>
        <taxon>Paspalum</taxon>
    </lineage>
</organism>
<dbReference type="Proteomes" id="UP001341281">
    <property type="component" value="Chromosome 02"/>
</dbReference>
<dbReference type="AlphaFoldDB" id="A0AAQ3SKC7"/>
<dbReference type="EMBL" id="CP144746">
    <property type="protein sequence ID" value="WVZ57016.1"/>
    <property type="molecule type" value="Genomic_DNA"/>
</dbReference>
<gene>
    <name evidence="2" type="ORF">U9M48_007462</name>
</gene>
<protein>
    <submittedName>
        <fullName evidence="2">Uncharacterized protein</fullName>
    </submittedName>
</protein>
<keyword evidence="3" id="KW-1185">Reference proteome</keyword>
<sequence>MPSSVTMASRVPSSPVPPPLGLTSTRGCCRGGLAARPGAAAWTRWRPGFLAAPGRPRAAAPVLCSVVPAHPALPPLLRRAAPGWPSVGAPGRRLASLAWGPHLPGLLLGGSLLRVVSFLPSGFAVRSLLDLARAKLHASKRCQIFDERGGALLPLLPFLCFPWGDENELIFLEEMEIL</sequence>
<name>A0AAQ3SKC7_PASNO</name>
<feature type="region of interest" description="Disordered" evidence="1">
    <location>
        <begin position="1"/>
        <end position="23"/>
    </location>
</feature>
<evidence type="ECO:0000313" key="3">
    <source>
        <dbReference type="Proteomes" id="UP001341281"/>
    </source>
</evidence>
<evidence type="ECO:0000313" key="2">
    <source>
        <dbReference type="EMBL" id="WVZ57016.1"/>
    </source>
</evidence>
<reference evidence="2 3" key="1">
    <citation type="submission" date="2024-02" db="EMBL/GenBank/DDBJ databases">
        <title>High-quality chromosome-scale genome assembly of Pensacola bahiagrass (Paspalum notatum Flugge var. saurae).</title>
        <authorList>
            <person name="Vega J.M."/>
            <person name="Podio M."/>
            <person name="Orjuela J."/>
            <person name="Siena L.A."/>
            <person name="Pessino S.C."/>
            <person name="Combes M.C."/>
            <person name="Mariac C."/>
            <person name="Albertini E."/>
            <person name="Pupilli F."/>
            <person name="Ortiz J.P.A."/>
            <person name="Leblanc O."/>
        </authorList>
    </citation>
    <scope>NUCLEOTIDE SEQUENCE [LARGE SCALE GENOMIC DNA]</scope>
    <source>
        <strain evidence="2">R1</strain>
        <tissue evidence="2">Leaf</tissue>
    </source>
</reference>
<proteinExistence type="predicted"/>